<keyword evidence="2" id="KW-1185">Reference proteome</keyword>
<proteinExistence type="predicted"/>
<protein>
    <submittedName>
        <fullName evidence="1">Uncharacterized protein</fullName>
    </submittedName>
</protein>
<evidence type="ECO:0000313" key="1">
    <source>
        <dbReference type="EMBL" id="KAI9512919.1"/>
    </source>
</evidence>
<dbReference type="Proteomes" id="UP001207468">
    <property type="component" value="Unassembled WGS sequence"/>
</dbReference>
<evidence type="ECO:0000313" key="2">
    <source>
        <dbReference type="Proteomes" id="UP001207468"/>
    </source>
</evidence>
<gene>
    <name evidence="1" type="ORF">F5148DRAFT_1007643</name>
</gene>
<reference evidence="1" key="1">
    <citation type="submission" date="2021-03" db="EMBL/GenBank/DDBJ databases">
        <title>Evolutionary priming and transition to the ectomycorrhizal habit in an iconic lineage of mushroom-forming fungi: is preadaptation a requirement?</title>
        <authorList>
            <consortium name="DOE Joint Genome Institute"/>
            <person name="Looney B.P."/>
            <person name="Miyauchi S."/>
            <person name="Morin E."/>
            <person name="Drula E."/>
            <person name="Courty P.E."/>
            <person name="Chicoki N."/>
            <person name="Fauchery L."/>
            <person name="Kohler A."/>
            <person name="Kuo A."/>
            <person name="LaButti K."/>
            <person name="Pangilinan J."/>
            <person name="Lipzen A."/>
            <person name="Riley R."/>
            <person name="Andreopoulos W."/>
            <person name="He G."/>
            <person name="Johnson J."/>
            <person name="Barry K.W."/>
            <person name="Grigoriev I.V."/>
            <person name="Nagy L."/>
            <person name="Hibbett D."/>
            <person name="Henrissat B."/>
            <person name="Matheny P.B."/>
            <person name="Labbe J."/>
            <person name="Martin A.F."/>
        </authorList>
    </citation>
    <scope>NUCLEOTIDE SEQUENCE</scope>
    <source>
        <strain evidence="1">BPL698</strain>
    </source>
</reference>
<accession>A0ACC0UPA3</accession>
<comment type="caution">
    <text evidence="1">The sequence shown here is derived from an EMBL/GenBank/DDBJ whole genome shotgun (WGS) entry which is preliminary data.</text>
</comment>
<organism evidence="1 2">
    <name type="scientific">Russula earlei</name>
    <dbReference type="NCBI Taxonomy" id="71964"/>
    <lineage>
        <taxon>Eukaryota</taxon>
        <taxon>Fungi</taxon>
        <taxon>Dikarya</taxon>
        <taxon>Basidiomycota</taxon>
        <taxon>Agaricomycotina</taxon>
        <taxon>Agaricomycetes</taxon>
        <taxon>Russulales</taxon>
        <taxon>Russulaceae</taxon>
        <taxon>Russula</taxon>
    </lineage>
</organism>
<name>A0ACC0UPA3_9AGAM</name>
<sequence>MSTADIPSPPTDTPSFEPKPTLQYAATVGMQAALVGAFVSSVQNALGSHSKGASGFLSRTGGTIGFFAAMGTTFAATESIVANQREKQDALNGVAGGCAAGFLAGLRARSLPIAVASCAVIGAAIGTFDTAGQSLRGNQETLSYEERRKRFFKQNPFISITVSPPIIIVVLLHSNSMA</sequence>
<dbReference type="EMBL" id="JAGFNK010000005">
    <property type="protein sequence ID" value="KAI9512919.1"/>
    <property type="molecule type" value="Genomic_DNA"/>
</dbReference>